<dbReference type="GO" id="GO:0046983">
    <property type="term" value="F:protein dimerization activity"/>
    <property type="evidence" value="ECO:0007669"/>
    <property type="project" value="InterPro"/>
</dbReference>
<dbReference type="SUPFAM" id="SSF55874">
    <property type="entry name" value="ATPase domain of HSP90 chaperone/DNA topoisomerase II/histidine kinase"/>
    <property type="match status" value="1"/>
</dbReference>
<dbReference type="SUPFAM" id="SSF49785">
    <property type="entry name" value="Galactose-binding domain-like"/>
    <property type="match status" value="1"/>
</dbReference>
<evidence type="ECO:0000313" key="13">
    <source>
        <dbReference type="EMBL" id="KON99369.1"/>
    </source>
</evidence>
<proteinExistence type="predicted"/>
<feature type="transmembrane region" description="Helical" evidence="10">
    <location>
        <begin position="207"/>
        <end position="230"/>
    </location>
</feature>
<evidence type="ECO:0000256" key="2">
    <source>
        <dbReference type="ARBA" id="ARBA00012438"/>
    </source>
</evidence>
<dbReference type="STRING" id="47500.AF333_01215"/>
<dbReference type="PANTHER" id="PTHR24421">
    <property type="entry name" value="NITRATE/NITRITE SENSOR PROTEIN NARX-RELATED"/>
    <property type="match status" value="1"/>
</dbReference>
<keyword evidence="3" id="KW-0597">Phosphoprotein</keyword>
<feature type="transmembrane region" description="Helical" evidence="10">
    <location>
        <begin position="276"/>
        <end position="294"/>
    </location>
</feature>
<keyword evidence="7" id="KW-0067">ATP-binding</keyword>
<dbReference type="GO" id="GO:0005524">
    <property type="term" value="F:ATP binding"/>
    <property type="evidence" value="ECO:0007669"/>
    <property type="project" value="UniProtKB-KW"/>
</dbReference>
<keyword evidence="10" id="KW-1133">Transmembrane helix</keyword>
<keyword evidence="8" id="KW-0902">Two-component regulatory system</keyword>
<keyword evidence="6 14" id="KW-0418">Kinase</keyword>
<dbReference type="InterPro" id="IPR011623">
    <property type="entry name" value="7TMR_DISM_rcpt_extracell_dom1"/>
</dbReference>
<dbReference type="EC" id="2.7.13.3" evidence="2"/>
<keyword evidence="9" id="KW-0175">Coiled coil</keyword>
<name>A0A0D1X8F1_ANEMI</name>
<evidence type="ECO:0000256" key="1">
    <source>
        <dbReference type="ARBA" id="ARBA00000085"/>
    </source>
</evidence>
<dbReference type="Pfam" id="PF07730">
    <property type="entry name" value="HisKA_3"/>
    <property type="match status" value="1"/>
</dbReference>
<protein>
    <recommendedName>
        <fullName evidence="2">histidine kinase</fullName>
        <ecNumber evidence="2">2.7.13.3</ecNumber>
    </recommendedName>
</protein>
<dbReference type="RefSeq" id="WP_043068674.1">
    <property type="nucleotide sequence ID" value="NZ_BJOA01000065.1"/>
</dbReference>
<dbReference type="Gene3D" id="2.60.120.260">
    <property type="entry name" value="Galactose-binding domain-like"/>
    <property type="match status" value="1"/>
</dbReference>
<evidence type="ECO:0000313" key="16">
    <source>
        <dbReference type="Proteomes" id="UP000182836"/>
    </source>
</evidence>
<sequence>MKYTFVTFCILLLLLAVLSGCTRDGHVLSAAPSAVQGVLDAGKWNFTNQGVLKLRGEWDFYWHRLLAPADLPVNQQQKGTLQLPGTWNGYSASGHTLSGEGYATFVLKVNVNPEEIGTPKALYMPTASTAYTLFIDGKKVASNGVVGKSKADMQPQYLPQVVYFQPQNGTVEIVLQVSNFMHRKGGIWKDILFGDEKQITKKREAKFAFDMFFVSSLFIMGFYHFSLYLFLRMDKSLLYFGFFCIITGIRALLVGEVILVSFFPNFPWDIGLRIEYLAFYLSMPLFILFIYSLYPDEVKEMMVRLAKWTFIIFAIPVLLLPPAIYTWFILAFYLLVGYGIFYMIYVLMKVLLYKRKLALLNVTGGLMYLLMGVNDIFYYLGWVNTGDLTPFGLVFFILIHSVTLAHKFSKAFSTVESMSVELLELNNTLEKRVEERTKTLEYSLQEMAEARAQMSALEERNRIAGEIHDIVGHTLTTTIVQIEAGKRLIARDIPLALEKLELSQDLVRKGLNEIRQSVRMIKEEESGFELLPSVLQLIQETEKHTGARINYELLPLPGLPVSHKKVIYHALQEGLTNGLRHGQSTQFCFMLRPMDNAVFFLLEDNGVGCENIVYGFGLTAMRKRVKELDGTLEITTTKGAGYQLYIRIPF</sequence>
<reference evidence="13 15" key="1">
    <citation type="submission" date="2015-07" db="EMBL/GenBank/DDBJ databases">
        <title>Fjat-14205 dsm 2895.</title>
        <authorList>
            <person name="Liu B."/>
            <person name="Wang J."/>
            <person name="Zhu Y."/>
            <person name="Liu G."/>
            <person name="Chen Q."/>
            <person name="Chen Z."/>
            <person name="Lan J."/>
            <person name="Che J."/>
            <person name="Ge C."/>
            <person name="Shi H."/>
            <person name="Pan Z."/>
            <person name="Liu X."/>
        </authorList>
    </citation>
    <scope>NUCLEOTIDE SEQUENCE [LARGE SCALE GENOMIC DNA]</scope>
    <source>
        <strain evidence="13 15">DSM 2895</strain>
    </source>
</reference>
<feature type="coiled-coil region" evidence="9">
    <location>
        <begin position="440"/>
        <end position="467"/>
    </location>
</feature>
<evidence type="ECO:0000313" key="14">
    <source>
        <dbReference type="EMBL" id="SDI53885.1"/>
    </source>
</evidence>
<evidence type="ECO:0000259" key="11">
    <source>
        <dbReference type="Pfam" id="PF07695"/>
    </source>
</evidence>
<dbReference type="InterPro" id="IPR011712">
    <property type="entry name" value="Sig_transdc_His_kin_sub3_dim/P"/>
</dbReference>
<evidence type="ECO:0000256" key="10">
    <source>
        <dbReference type="SAM" id="Phobius"/>
    </source>
</evidence>
<dbReference type="GO" id="GO:0016020">
    <property type="term" value="C:membrane"/>
    <property type="evidence" value="ECO:0007669"/>
    <property type="project" value="InterPro"/>
</dbReference>
<dbReference type="GeneID" id="42303836"/>
<dbReference type="EMBL" id="LGUG01000002">
    <property type="protein sequence ID" value="KON99369.1"/>
    <property type="molecule type" value="Genomic_DNA"/>
</dbReference>
<evidence type="ECO:0000313" key="15">
    <source>
        <dbReference type="Proteomes" id="UP000037269"/>
    </source>
</evidence>
<feature type="domain" description="7TM-DISM receptor extracellular" evidence="11">
    <location>
        <begin position="209"/>
        <end position="406"/>
    </location>
</feature>
<evidence type="ECO:0000256" key="4">
    <source>
        <dbReference type="ARBA" id="ARBA00022679"/>
    </source>
</evidence>
<dbReference type="PATRIC" id="fig|47500.8.peg.4269"/>
<keyword evidence="4" id="KW-0808">Transferase</keyword>
<gene>
    <name evidence="13" type="ORF">AF333_01215</name>
    <name evidence="14" type="ORF">SAMN04487909_10534</name>
</gene>
<keyword evidence="10" id="KW-0472">Membrane</keyword>
<dbReference type="GO" id="GO:0000155">
    <property type="term" value="F:phosphorelay sensor kinase activity"/>
    <property type="evidence" value="ECO:0007669"/>
    <property type="project" value="InterPro"/>
</dbReference>
<evidence type="ECO:0000256" key="9">
    <source>
        <dbReference type="SAM" id="Coils"/>
    </source>
</evidence>
<feature type="transmembrane region" description="Helical" evidence="10">
    <location>
        <begin position="325"/>
        <end position="347"/>
    </location>
</feature>
<reference evidence="14 16" key="2">
    <citation type="submission" date="2016-10" db="EMBL/GenBank/DDBJ databases">
        <authorList>
            <person name="de Groot N.N."/>
        </authorList>
    </citation>
    <scope>NUCLEOTIDE SEQUENCE [LARGE SCALE GENOMIC DNA]</scope>
    <source>
        <strain evidence="14 16">DSM 2895</strain>
    </source>
</reference>
<evidence type="ECO:0000256" key="3">
    <source>
        <dbReference type="ARBA" id="ARBA00022553"/>
    </source>
</evidence>
<dbReference type="PROSITE" id="PS51257">
    <property type="entry name" value="PROKAR_LIPOPROTEIN"/>
    <property type="match status" value="1"/>
</dbReference>
<keyword evidence="5" id="KW-0547">Nucleotide-binding</keyword>
<feature type="transmembrane region" description="Helical" evidence="10">
    <location>
        <begin position="301"/>
        <end position="319"/>
    </location>
</feature>
<dbReference type="Gene3D" id="3.30.565.10">
    <property type="entry name" value="Histidine kinase-like ATPase, C-terminal domain"/>
    <property type="match status" value="1"/>
</dbReference>
<comment type="catalytic activity">
    <reaction evidence="1">
        <text>ATP + protein L-histidine = ADP + protein N-phospho-L-histidine.</text>
        <dbReference type="EC" id="2.7.13.3"/>
    </reaction>
</comment>
<keyword evidence="10" id="KW-0812">Transmembrane</keyword>
<dbReference type="Proteomes" id="UP000037269">
    <property type="component" value="Unassembled WGS sequence"/>
</dbReference>
<dbReference type="Gene3D" id="1.20.5.1930">
    <property type="match status" value="1"/>
</dbReference>
<evidence type="ECO:0000256" key="7">
    <source>
        <dbReference type="ARBA" id="ARBA00022840"/>
    </source>
</evidence>
<feature type="domain" description="Signal transduction histidine kinase subgroup 3 dimerisation and phosphoacceptor" evidence="12">
    <location>
        <begin position="459"/>
        <end position="523"/>
    </location>
</feature>
<organism evidence="13 15">
    <name type="scientific">Aneurinibacillus migulanus</name>
    <name type="common">Bacillus migulanus</name>
    <dbReference type="NCBI Taxonomy" id="47500"/>
    <lineage>
        <taxon>Bacteria</taxon>
        <taxon>Bacillati</taxon>
        <taxon>Bacillota</taxon>
        <taxon>Bacilli</taxon>
        <taxon>Bacillales</taxon>
        <taxon>Paenibacillaceae</taxon>
        <taxon>Aneurinibacillus group</taxon>
        <taxon>Aneurinibacillus</taxon>
    </lineage>
</organism>
<feature type="transmembrane region" description="Helical" evidence="10">
    <location>
        <begin position="359"/>
        <end position="382"/>
    </location>
</feature>
<evidence type="ECO:0000256" key="6">
    <source>
        <dbReference type="ARBA" id="ARBA00022777"/>
    </source>
</evidence>
<dbReference type="OrthoDB" id="9809348at2"/>
<dbReference type="InterPro" id="IPR050482">
    <property type="entry name" value="Sensor_HK_TwoCompSys"/>
</dbReference>
<evidence type="ECO:0000256" key="5">
    <source>
        <dbReference type="ARBA" id="ARBA00022741"/>
    </source>
</evidence>
<dbReference type="EMBL" id="FNED01000005">
    <property type="protein sequence ID" value="SDI53885.1"/>
    <property type="molecule type" value="Genomic_DNA"/>
</dbReference>
<dbReference type="PANTHER" id="PTHR24421:SF10">
    <property type="entry name" value="NITRATE_NITRITE SENSOR PROTEIN NARQ"/>
    <property type="match status" value="1"/>
</dbReference>
<dbReference type="Proteomes" id="UP000182836">
    <property type="component" value="Unassembled WGS sequence"/>
</dbReference>
<dbReference type="AlphaFoldDB" id="A0A0D1X8F1"/>
<accession>A0A0D1X8F1</accession>
<dbReference type="InterPro" id="IPR036890">
    <property type="entry name" value="HATPase_C_sf"/>
</dbReference>
<dbReference type="Pfam" id="PF07695">
    <property type="entry name" value="7TMR-DISM_7TM"/>
    <property type="match status" value="1"/>
</dbReference>
<dbReference type="InterPro" id="IPR008979">
    <property type="entry name" value="Galactose-bd-like_sf"/>
</dbReference>
<evidence type="ECO:0000256" key="8">
    <source>
        <dbReference type="ARBA" id="ARBA00023012"/>
    </source>
</evidence>
<dbReference type="CDD" id="cd16917">
    <property type="entry name" value="HATPase_UhpB-NarQ-NarX-like"/>
    <property type="match status" value="1"/>
</dbReference>
<keyword evidence="15" id="KW-1185">Reference proteome</keyword>
<feature type="transmembrane region" description="Helical" evidence="10">
    <location>
        <begin position="237"/>
        <end position="264"/>
    </location>
</feature>
<evidence type="ECO:0000259" key="12">
    <source>
        <dbReference type="Pfam" id="PF07730"/>
    </source>
</evidence>